<evidence type="ECO:0000256" key="10">
    <source>
        <dbReference type="ARBA" id="ARBA00029780"/>
    </source>
</evidence>
<name>A0A803JIB0_XENTR</name>
<evidence type="ECO:0000313" key="17">
    <source>
        <dbReference type="Ensembl" id="ENSXETP00000107680"/>
    </source>
</evidence>
<comment type="catalytic activity">
    <reaction evidence="1">
        <text>Cleavage of a beta-linked Asp residue from the N-terminus of a polypeptide.</text>
        <dbReference type="EC" id="3.4.19.5"/>
    </reaction>
</comment>
<sequence>MSPLANQKAGGVGLLSHLCRIWGRGDKLCCSGRRLQFRGLQQRSADCATCACDAASPLQPRHKMEPVIVIHGGAWAIPDHLAECSKTGVKNAAKCGYSVLVNGGNSMQAVESAVRILEDDRSFDAGHGAVLNANGDVELDALIMDGKNLAAGTVSCIKNISNPVTYARLVLEKTSHSMLTGKGADAYAEKLNIARVSRDELVTEYAIQEWEQYHKYKQSVTNLFNTEKAHDTVGAVAIDSEGNVSCATSTGGITNKMVGRVGDSPILGCGGYADNHTGAVSTTGHGESIMKVTLARLVLFYMEQGDTPKAAADQALEYMLHRVHGRGGLVAVSKNGQWAARFTTKRMAWASIQNGILTYGLNPEEKFQECLDNFSCR</sequence>
<evidence type="ECO:0000256" key="12">
    <source>
        <dbReference type="ARBA" id="ARBA00030667"/>
    </source>
</evidence>
<reference evidence="17" key="2">
    <citation type="submission" date="2021-03" db="UniProtKB">
        <authorList>
            <consortium name="Ensembl"/>
        </authorList>
    </citation>
    <scope>IDENTIFICATION</scope>
</reference>
<evidence type="ECO:0000256" key="2">
    <source>
        <dbReference type="ARBA" id="ARBA00010872"/>
    </source>
</evidence>
<evidence type="ECO:0000256" key="1">
    <source>
        <dbReference type="ARBA" id="ARBA00000306"/>
    </source>
</evidence>
<dbReference type="PANTHER" id="PTHR10188:SF43">
    <property type="entry name" value="ASPARAGINASE (EUROFUNG)"/>
    <property type="match status" value="1"/>
</dbReference>
<dbReference type="GO" id="GO:0008798">
    <property type="term" value="F:beta-aspartyl-peptidase activity"/>
    <property type="evidence" value="ECO:0007669"/>
    <property type="project" value="UniProtKB-EC"/>
</dbReference>
<dbReference type="CDD" id="cd04702">
    <property type="entry name" value="ASRGL1_like"/>
    <property type="match status" value="1"/>
</dbReference>
<evidence type="ECO:0000256" key="11">
    <source>
        <dbReference type="ARBA" id="ARBA00030414"/>
    </source>
</evidence>
<evidence type="ECO:0000256" key="5">
    <source>
        <dbReference type="ARBA" id="ARBA00022280"/>
    </source>
</evidence>
<evidence type="ECO:0000256" key="4">
    <source>
        <dbReference type="ARBA" id="ARBA00012920"/>
    </source>
</evidence>
<dbReference type="InterPro" id="IPR000246">
    <property type="entry name" value="Peptidase_T2"/>
</dbReference>
<feature type="site" description="Cleavage; by autolysis" evidence="16">
    <location>
        <begin position="231"/>
        <end position="232"/>
    </location>
</feature>
<proteinExistence type="inferred from homology"/>
<feature type="binding site" evidence="15">
    <location>
        <begin position="260"/>
        <end position="263"/>
    </location>
    <ligand>
        <name>substrate</name>
    </ligand>
</feature>
<keyword evidence="8" id="KW-0068">Autocatalytic cleavage</keyword>
<dbReference type="InterPro" id="IPR029055">
    <property type="entry name" value="Ntn_hydrolases_N"/>
</dbReference>
<evidence type="ECO:0000256" key="16">
    <source>
        <dbReference type="PIRSR" id="PIRSR600246-3"/>
    </source>
</evidence>
<dbReference type="GO" id="GO:0006508">
    <property type="term" value="P:proteolysis"/>
    <property type="evidence" value="ECO:0007669"/>
    <property type="project" value="UniProtKB-KW"/>
</dbReference>
<reference evidence="17" key="1">
    <citation type="journal article" date="2010" name="Science">
        <title>The genome of the Western clawed frog Xenopus tropicalis.</title>
        <authorList>
            <person name="Hellsten U."/>
            <person name="Harland R.M."/>
            <person name="Gilchrist M.J."/>
            <person name="Hendrix D."/>
            <person name="Jurka J."/>
            <person name="Kapitonov V."/>
            <person name="Ovcharenko I."/>
            <person name="Putnam N.H."/>
            <person name="Shu S."/>
            <person name="Taher L."/>
            <person name="Blitz I.L."/>
            <person name="Blumberg B."/>
            <person name="Dichmann D.S."/>
            <person name="Dubchak I."/>
            <person name="Amaya E."/>
            <person name="Detter J.C."/>
            <person name="Fletcher R."/>
            <person name="Gerhard D.S."/>
            <person name="Goodstein D."/>
            <person name="Graves T."/>
            <person name="Grigoriev I.V."/>
            <person name="Grimwood J."/>
            <person name="Kawashima T."/>
            <person name="Lindquist E."/>
            <person name="Lucas S.M."/>
            <person name="Mead P.E."/>
            <person name="Mitros T."/>
            <person name="Ogino H."/>
            <person name="Ohta Y."/>
            <person name="Poliakov A.V."/>
            <person name="Pollet N."/>
            <person name="Robert J."/>
            <person name="Salamov A."/>
            <person name="Sater A.K."/>
            <person name="Schmutz J."/>
            <person name="Terry A."/>
            <person name="Vize P.D."/>
            <person name="Warren W.C."/>
            <person name="Wells D."/>
            <person name="Wills A."/>
            <person name="Wilson R.K."/>
            <person name="Zimmerman L.B."/>
            <person name="Zorn A.M."/>
            <person name="Grainger R."/>
            <person name="Grammer T."/>
            <person name="Khokha M.K."/>
            <person name="Richardson P.M."/>
            <person name="Rokhsar D.S."/>
        </authorList>
    </citation>
    <scope>NUCLEOTIDE SEQUENCE [LARGE SCALE GENOMIC DNA]</scope>
    <source>
        <strain evidence="17">Nigerian</strain>
    </source>
</reference>
<comment type="catalytic activity">
    <reaction evidence="13">
        <text>L-asparagine + H2O = L-aspartate + NH4(+)</text>
        <dbReference type="Rhea" id="RHEA:21016"/>
        <dbReference type="ChEBI" id="CHEBI:15377"/>
        <dbReference type="ChEBI" id="CHEBI:28938"/>
        <dbReference type="ChEBI" id="CHEBI:29991"/>
        <dbReference type="ChEBI" id="CHEBI:58048"/>
        <dbReference type="EC" id="3.5.1.1"/>
    </reaction>
</comment>
<keyword evidence="7" id="KW-0378">Hydrolase</keyword>
<keyword evidence="6" id="KW-0645">Protease</keyword>
<dbReference type="AlphaFoldDB" id="A0A803JIB0"/>
<organism evidence="17">
    <name type="scientific">Xenopus tropicalis</name>
    <name type="common">Western clawed frog</name>
    <name type="synonym">Silurana tropicalis</name>
    <dbReference type="NCBI Taxonomy" id="8364"/>
    <lineage>
        <taxon>Eukaryota</taxon>
        <taxon>Metazoa</taxon>
        <taxon>Chordata</taxon>
        <taxon>Craniata</taxon>
        <taxon>Vertebrata</taxon>
        <taxon>Euteleostomi</taxon>
        <taxon>Amphibia</taxon>
        <taxon>Batrachia</taxon>
        <taxon>Anura</taxon>
        <taxon>Pipoidea</taxon>
        <taxon>Pipidae</taxon>
        <taxon>Xenopodinae</taxon>
        <taxon>Xenopus</taxon>
        <taxon>Silurana</taxon>
    </lineage>
</organism>
<dbReference type="PANTHER" id="PTHR10188">
    <property type="entry name" value="L-ASPARAGINASE"/>
    <property type="match status" value="1"/>
</dbReference>
<dbReference type="Ensembl" id="ENSXETT00000110635">
    <property type="protein sequence ID" value="ENSXETP00000107680"/>
    <property type="gene ID" value="ENSXETG00000004452"/>
</dbReference>
<dbReference type="InParanoid" id="A0A803JIB0"/>
<feature type="active site" description="Nucleophile" evidence="14">
    <location>
        <position position="232"/>
    </location>
</feature>
<evidence type="ECO:0000256" key="8">
    <source>
        <dbReference type="ARBA" id="ARBA00022813"/>
    </source>
</evidence>
<dbReference type="Pfam" id="PF01112">
    <property type="entry name" value="Asparaginase_2"/>
    <property type="match status" value="1"/>
</dbReference>
<evidence type="ECO:0000256" key="15">
    <source>
        <dbReference type="PIRSR" id="PIRSR600246-2"/>
    </source>
</evidence>
<dbReference type="InterPro" id="IPR033844">
    <property type="entry name" value="ASRGL1_meta"/>
</dbReference>
<dbReference type="GO" id="GO:0004067">
    <property type="term" value="F:asparaginase activity"/>
    <property type="evidence" value="ECO:0007669"/>
    <property type="project" value="UniProtKB-EC"/>
</dbReference>
<protein>
    <recommendedName>
        <fullName evidence="5">Isoaspartyl peptidase/L-asparaginase</fullName>
        <ecNumber evidence="3">3.4.19.5</ecNumber>
        <ecNumber evidence="4">3.5.1.1</ecNumber>
    </recommendedName>
    <alternativeName>
        <fullName evidence="9">Asparaginase-like protein 1</fullName>
    </alternativeName>
    <alternativeName>
        <fullName evidence="12">Beta-aspartyl-peptidase</fullName>
    </alternativeName>
    <alternativeName>
        <fullName evidence="10">Isoaspartyl dipeptidase</fullName>
    </alternativeName>
    <alternativeName>
        <fullName evidence="11">L-asparagine amidohydrolase</fullName>
    </alternativeName>
</protein>
<evidence type="ECO:0000256" key="6">
    <source>
        <dbReference type="ARBA" id="ARBA00022670"/>
    </source>
</evidence>
<evidence type="ECO:0000256" key="13">
    <source>
        <dbReference type="ARBA" id="ARBA00049366"/>
    </source>
</evidence>
<dbReference type="FunFam" id="3.60.20.30:FF:000001">
    <property type="entry name" value="Isoaspartyl peptidase/L-asparaginase"/>
    <property type="match status" value="1"/>
</dbReference>
<dbReference type="EC" id="3.5.1.1" evidence="4"/>
<evidence type="ECO:0000256" key="3">
    <source>
        <dbReference type="ARBA" id="ARBA00012879"/>
    </source>
</evidence>
<comment type="similarity">
    <text evidence="2">Belongs to the Ntn-hydrolase family.</text>
</comment>
<dbReference type="Gene3D" id="3.60.20.30">
    <property type="entry name" value="(Glycosyl)asparaginase"/>
    <property type="match status" value="1"/>
</dbReference>
<dbReference type="SUPFAM" id="SSF56235">
    <property type="entry name" value="N-terminal nucleophile aminohydrolases (Ntn hydrolases)"/>
    <property type="match status" value="1"/>
</dbReference>
<dbReference type="Bgee" id="ENSXETG00000004452">
    <property type="expression patterns" value="Expressed in brain and 4 other cell types or tissues"/>
</dbReference>
<dbReference type="EC" id="3.4.19.5" evidence="3"/>
<accession>A0A803JIB0</accession>
<evidence type="ECO:0000256" key="9">
    <source>
        <dbReference type="ARBA" id="ARBA00029701"/>
    </source>
</evidence>
<evidence type="ECO:0000256" key="14">
    <source>
        <dbReference type="PIRSR" id="PIRSR600246-1"/>
    </source>
</evidence>
<evidence type="ECO:0000256" key="7">
    <source>
        <dbReference type="ARBA" id="ARBA00022801"/>
    </source>
</evidence>
<feature type="binding site" evidence="15">
    <location>
        <begin position="283"/>
        <end position="286"/>
    </location>
    <ligand>
        <name>substrate</name>
    </ligand>
</feature>
<dbReference type="GeneTree" id="ENSGT00950000183045"/>